<protein>
    <submittedName>
        <fullName evidence="10">S8 family serine peptidase</fullName>
    </submittedName>
</protein>
<organism evidence="10 11">
    <name type="scientific">Novosphingobium tardum</name>
    <dbReference type="NCBI Taxonomy" id="1538021"/>
    <lineage>
        <taxon>Bacteria</taxon>
        <taxon>Pseudomonadati</taxon>
        <taxon>Pseudomonadota</taxon>
        <taxon>Alphaproteobacteria</taxon>
        <taxon>Sphingomonadales</taxon>
        <taxon>Sphingomonadaceae</taxon>
        <taxon>Novosphingobium</taxon>
    </lineage>
</organism>
<keyword evidence="3 8" id="KW-0732">Signal</keyword>
<gene>
    <name evidence="10" type="ORF">ACFO0A_11865</name>
</gene>
<keyword evidence="2 6" id="KW-0645">Protease</keyword>
<dbReference type="PROSITE" id="PS00138">
    <property type="entry name" value="SUBTILASE_SER"/>
    <property type="match status" value="1"/>
</dbReference>
<feature type="chain" id="PRO_5047539386" evidence="8">
    <location>
        <begin position="23"/>
        <end position="804"/>
    </location>
</feature>
<dbReference type="CDD" id="cd04848">
    <property type="entry name" value="Peptidases_S8_Autotransporter_serine_protease_like"/>
    <property type="match status" value="1"/>
</dbReference>
<feature type="active site" description="Charge relay system" evidence="6">
    <location>
        <position position="142"/>
    </location>
</feature>
<feature type="region of interest" description="Disordered" evidence="7">
    <location>
        <begin position="26"/>
        <end position="80"/>
    </location>
</feature>
<evidence type="ECO:0000259" key="9">
    <source>
        <dbReference type="Pfam" id="PF00082"/>
    </source>
</evidence>
<dbReference type="Pfam" id="PF00082">
    <property type="entry name" value="Peptidase_S8"/>
    <property type="match status" value="1"/>
</dbReference>
<reference evidence="11" key="1">
    <citation type="journal article" date="2019" name="Int. J. Syst. Evol. Microbiol.">
        <title>The Global Catalogue of Microorganisms (GCM) 10K type strain sequencing project: providing services to taxonomists for standard genome sequencing and annotation.</title>
        <authorList>
            <consortium name="The Broad Institute Genomics Platform"/>
            <consortium name="The Broad Institute Genome Sequencing Center for Infectious Disease"/>
            <person name="Wu L."/>
            <person name="Ma J."/>
        </authorList>
    </citation>
    <scope>NUCLEOTIDE SEQUENCE [LARGE SCALE GENOMIC DNA]</scope>
    <source>
        <strain evidence="11">CGMCC 1.12989</strain>
    </source>
</reference>
<dbReference type="RefSeq" id="WP_379539216.1">
    <property type="nucleotide sequence ID" value="NZ_JBHSDR010000006.1"/>
</dbReference>
<keyword evidence="5 6" id="KW-0720">Serine protease</keyword>
<sequence>MPSIKPRRTGYYAALAVTSAGAALLAGCGGGGGSVGSTPPPVASTPTPSPPDPAPTPSPSPSPTPTPTSTGGTFDTAEYRQSDGPQFHRAIPAWQAGATGSSVTLAIVDTGIDRTNPEFSGRISSASADVAGSRSIQEEDDHGTQVALIAAAARNNTGIMGVAYNATIQVLRADTVGSCATFSSSNPDSGCSFSDNALAAGVDKAVSAGARVINLSVGGSTINSTLRDSIGRAAAAGVVIVVAAGNGGDSTDPAVDPNQPDPFASSVLQAGTGKVIIAGSVNMAGTISSFSNRAGNSAAYYLNGLGEDVCCVYQNGVLKVTTDSSGQRFVTVVSGTSFSAPQISGAVALVAQAFPNMSGAQIVDLLLRTARDAGAAGTDSIYGRGILDIANAFSPQGTTSLAGGTSMLPLGDDTAVTSAAMGDAQGTLGAIILDGYARAFAVDLAQSVHHAQAAQRLTPALSAQVRHIAAGNRDLALAFTIDARHPQNWIAPLRLTAGEAQQARVLAASITGKVGEGRQLGFAYGQGADELASRLAARRQPAFLVAEAPGEDFGFAQADRTSLALRQALGGVGSGLGLTISAETGDALTAPAHFAESLRSRRQQETMSRFGVTLDAQHGALDGALGASWLREDRTVLGARFHDALAGGGADSAFVDARIGYAIAPDLRLGAAWRGGLTVPDRSGAITGGSRLLSQAFAADLEKVGVLQRNDRLALRIAQPLRVESGGVAFNLPVAYDYATLATTYGTRFMPLTPQGRELMGELAWRGTLWGGDAAASVYYRKDPGHYASLPDDKGVAVKWATGF</sequence>
<evidence type="ECO:0000256" key="3">
    <source>
        <dbReference type="ARBA" id="ARBA00022729"/>
    </source>
</evidence>
<dbReference type="InterPro" id="IPR015500">
    <property type="entry name" value="Peptidase_S8_subtilisin-rel"/>
</dbReference>
<dbReference type="Proteomes" id="UP001595828">
    <property type="component" value="Unassembled WGS sequence"/>
</dbReference>
<dbReference type="InterPro" id="IPR036852">
    <property type="entry name" value="Peptidase_S8/S53_dom_sf"/>
</dbReference>
<dbReference type="PANTHER" id="PTHR43806">
    <property type="entry name" value="PEPTIDASE S8"/>
    <property type="match status" value="1"/>
</dbReference>
<evidence type="ECO:0000313" key="10">
    <source>
        <dbReference type="EMBL" id="MFC4295751.1"/>
    </source>
</evidence>
<dbReference type="InterPro" id="IPR023828">
    <property type="entry name" value="Peptidase_S8_Ser-AS"/>
</dbReference>
<dbReference type="PRINTS" id="PR00723">
    <property type="entry name" value="SUBTILISIN"/>
</dbReference>
<dbReference type="Gene3D" id="3.40.50.200">
    <property type="entry name" value="Peptidase S8/S53 domain"/>
    <property type="match status" value="1"/>
</dbReference>
<feature type="active site" description="Charge relay system" evidence="6">
    <location>
        <position position="109"/>
    </location>
</feature>
<evidence type="ECO:0000256" key="1">
    <source>
        <dbReference type="ARBA" id="ARBA00011073"/>
    </source>
</evidence>
<feature type="active site" description="Charge relay system" evidence="6">
    <location>
        <position position="337"/>
    </location>
</feature>
<comment type="caution">
    <text evidence="10">The sequence shown here is derived from an EMBL/GenBank/DDBJ whole genome shotgun (WGS) entry which is preliminary data.</text>
</comment>
<evidence type="ECO:0000256" key="2">
    <source>
        <dbReference type="ARBA" id="ARBA00022670"/>
    </source>
</evidence>
<evidence type="ECO:0000256" key="5">
    <source>
        <dbReference type="ARBA" id="ARBA00022825"/>
    </source>
</evidence>
<dbReference type="InterPro" id="IPR000209">
    <property type="entry name" value="Peptidase_S8/S53_dom"/>
</dbReference>
<dbReference type="PROSITE" id="PS51257">
    <property type="entry name" value="PROKAR_LIPOPROTEIN"/>
    <property type="match status" value="1"/>
</dbReference>
<dbReference type="PANTHER" id="PTHR43806:SF11">
    <property type="entry name" value="CEREVISIN-RELATED"/>
    <property type="match status" value="1"/>
</dbReference>
<feature type="signal peptide" evidence="8">
    <location>
        <begin position="1"/>
        <end position="22"/>
    </location>
</feature>
<dbReference type="EMBL" id="JBHSDR010000006">
    <property type="protein sequence ID" value="MFC4295751.1"/>
    <property type="molecule type" value="Genomic_DNA"/>
</dbReference>
<evidence type="ECO:0000256" key="8">
    <source>
        <dbReference type="SAM" id="SignalP"/>
    </source>
</evidence>
<evidence type="ECO:0000313" key="11">
    <source>
        <dbReference type="Proteomes" id="UP001595828"/>
    </source>
</evidence>
<dbReference type="InterPro" id="IPR050131">
    <property type="entry name" value="Peptidase_S8_subtilisin-like"/>
</dbReference>
<evidence type="ECO:0000256" key="6">
    <source>
        <dbReference type="PROSITE-ProRule" id="PRU01240"/>
    </source>
</evidence>
<evidence type="ECO:0000256" key="4">
    <source>
        <dbReference type="ARBA" id="ARBA00022801"/>
    </source>
</evidence>
<evidence type="ECO:0000256" key="7">
    <source>
        <dbReference type="SAM" id="MobiDB-lite"/>
    </source>
</evidence>
<feature type="domain" description="Peptidase S8/S53" evidence="9">
    <location>
        <begin position="100"/>
        <end position="385"/>
    </location>
</feature>
<keyword evidence="4 6" id="KW-0378">Hydrolase</keyword>
<dbReference type="SUPFAM" id="SSF52743">
    <property type="entry name" value="Subtilisin-like"/>
    <property type="match status" value="1"/>
</dbReference>
<dbReference type="InterPro" id="IPR034061">
    <property type="entry name" value="Peptidases_S8_Autotransporter"/>
</dbReference>
<name>A0ABV8RTS6_9SPHN</name>
<accession>A0ABV8RTS6</accession>
<feature type="compositionally biased region" description="Pro residues" evidence="7">
    <location>
        <begin position="38"/>
        <end position="66"/>
    </location>
</feature>
<keyword evidence="11" id="KW-1185">Reference proteome</keyword>
<comment type="similarity">
    <text evidence="1 6">Belongs to the peptidase S8 family.</text>
</comment>
<dbReference type="PROSITE" id="PS51892">
    <property type="entry name" value="SUBTILASE"/>
    <property type="match status" value="1"/>
</dbReference>
<proteinExistence type="inferred from homology"/>